<protein>
    <submittedName>
        <fullName evidence="2">Uncharacterized protein</fullName>
    </submittedName>
</protein>
<feature type="transmembrane region" description="Helical" evidence="1">
    <location>
        <begin position="80"/>
        <end position="103"/>
    </location>
</feature>
<reference evidence="2" key="1">
    <citation type="submission" date="2022-12" db="EMBL/GenBank/DDBJ databases">
        <title>Reference genome sequencing for broad-spectrum identification of bacterial and archaeal isolates by mass spectrometry.</title>
        <authorList>
            <person name="Sekiguchi Y."/>
            <person name="Tourlousse D.M."/>
        </authorList>
    </citation>
    <scope>NUCLEOTIDE SEQUENCE</scope>
    <source>
        <strain evidence="2">LLR39Z86</strain>
    </source>
</reference>
<organism evidence="2 3">
    <name type="scientific">Glycomyces algeriensis</name>
    <dbReference type="NCBI Taxonomy" id="256037"/>
    <lineage>
        <taxon>Bacteria</taxon>
        <taxon>Bacillati</taxon>
        <taxon>Actinomycetota</taxon>
        <taxon>Actinomycetes</taxon>
        <taxon>Glycomycetales</taxon>
        <taxon>Glycomycetaceae</taxon>
        <taxon>Glycomyces</taxon>
    </lineage>
</organism>
<dbReference type="Proteomes" id="UP001144313">
    <property type="component" value="Unassembled WGS sequence"/>
</dbReference>
<accession>A0A9W6LFF9</accession>
<proteinExistence type="predicted"/>
<feature type="transmembrane region" description="Helical" evidence="1">
    <location>
        <begin position="115"/>
        <end position="139"/>
    </location>
</feature>
<evidence type="ECO:0000313" key="2">
    <source>
        <dbReference type="EMBL" id="GLI41922.1"/>
    </source>
</evidence>
<dbReference type="RefSeq" id="WP_270115112.1">
    <property type="nucleotide sequence ID" value="NZ_BAAAOL010000003.1"/>
</dbReference>
<keyword evidence="1" id="KW-1133">Transmembrane helix</keyword>
<comment type="caution">
    <text evidence="2">The sequence shown here is derived from an EMBL/GenBank/DDBJ whole genome shotgun (WGS) entry which is preliminary data.</text>
</comment>
<dbReference type="EMBL" id="BSDT01000001">
    <property type="protein sequence ID" value="GLI41922.1"/>
    <property type="molecule type" value="Genomic_DNA"/>
</dbReference>
<sequence>MFESTLALSDASRIIAGIGLLTIVTIEFGGMFLLKIAAGKVPLTEFQKSFSRAGHAHAGVLVILSLVALILADATGLDGFWGWTARVAIPAAAVLMSGGFFAAMAGAGRTAPNKAVAVIVVGAASLALGVVTLGIGLLVA</sequence>
<keyword evidence="1" id="KW-0472">Membrane</keyword>
<evidence type="ECO:0000256" key="1">
    <source>
        <dbReference type="SAM" id="Phobius"/>
    </source>
</evidence>
<feature type="transmembrane region" description="Helical" evidence="1">
    <location>
        <begin position="55"/>
        <end position="74"/>
    </location>
</feature>
<feature type="transmembrane region" description="Helical" evidence="1">
    <location>
        <begin position="14"/>
        <end position="34"/>
    </location>
</feature>
<keyword evidence="1" id="KW-0812">Transmembrane</keyword>
<keyword evidence="3" id="KW-1185">Reference proteome</keyword>
<gene>
    <name evidence="2" type="ORF">GALLR39Z86_17720</name>
</gene>
<evidence type="ECO:0000313" key="3">
    <source>
        <dbReference type="Proteomes" id="UP001144313"/>
    </source>
</evidence>
<name>A0A9W6LFF9_9ACTN</name>
<dbReference type="AlphaFoldDB" id="A0A9W6LFF9"/>